<sequence length="1052" mass="116958">MQAPLGVLTDLRNFLNGLSGSPSTTKSRTEVDSSEVVKTATNLLKNFPAAREAVLFYFCQVIDDSIKLHLSQSQIQNDNPAAKKRLVEKETAVALIHEALSSLIKWNPKGWAPIISTWSLRLLGQMSSYHSPHLQHGHANRGLNDTLQVWLDCRATRMLIDLTTQSLEDLNQSETGACINALLETSVEHSPHFDWVVAHIGGCFPHTVVTRILACGLQDFILYGTESGNISPKLNSVVGILAHLSFSHATNIQKAVLDLFLTSCTDMSEQHTAVVPYLLQLSSLSQDLLDIIVEQGVKAINQDTIPCFTQQAAIWTSKYFSGREALINLMVQQVVRCRQGGLAIINVLLQYGARHQPTFPREVASEFLEMLLNEAAQLVQASGRVMPSDVPFLQSLQPHVSNLCQMLLTHDTWQQGSVLRLLTLMALLQGPAVSIHVVTLLLQKKDPVKIVLLIRCYLKSVQGLHSQVVDTSVHEALTFQGRNLENTLLNVLQLVKFEQLGEPGAEVRCKFQSALNANLDFFPGLFFQDGQIPHLAVRLLNSIRLPEVIHPRLIAKLSYSSVPHFFTVLSMRGEGNKKEAQKILATLSSYPNGQALILRLLMQGVFSEEWKSLFGAETQPQKNPKPTSSSASLLMQNRNFCSSVTLPQRHSSVFHAGIIGNGIRNRHLANTNLEGSNDCNVEEVRSHINLLLDTLSQCCSFNPGGMTQLSLLLVEIVSPDVMFNGLIWPDEEFTKVTVERDLHIRRFVQDNVVVWDLLNLLAHNRPALCYCSVILRAILATLLSHWANCQERQAKDSREALDMTCKLIELMATGQLLPPPLSYLSEIIGHISPHEVHVLLKDVWAFMRDNIPTPALFGANERPSPSLWRDLSDYKMDPRYTERLRLIMLANIASLTAPQYLRGRTCGVCGDFNQEVAGEFKTPQRCAVSEGELMAASFKLSSSKGCSAPNMDDKISRRLKKETETCQPIDQQYHTHLPEYDTNAPTKCTRFEKLTHEGVSTNGQCESVELSAVCQPGCKPFMMISKPFTFKCQGDLQDFVSSITVPSSCIAA</sequence>
<dbReference type="GO" id="GO:0034472">
    <property type="term" value="P:snRNA 3'-end processing"/>
    <property type="evidence" value="ECO:0007669"/>
    <property type="project" value="TreeGrafter"/>
</dbReference>
<dbReference type="EMBL" id="LRGB01000084">
    <property type="protein sequence ID" value="KZS21036.1"/>
    <property type="molecule type" value="Genomic_DNA"/>
</dbReference>
<dbReference type="PANTHER" id="PTHR31697">
    <property type="entry name" value="INTEGRATOR COMPLEX SUBUNIT 5"/>
    <property type="match status" value="1"/>
</dbReference>
<organism evidence="3 4">
    <name type="scientific">Daphnia magna</name>
    <dbReference type="NCBI Taxonomy" id="35525"/>
    <lineage>
        <taxon>Eukaryota</taxon>
        <taxon>Metazoa</taxon>
        <taxon>Ecdysozoa</taxon>
        <taxon>Arthropoda</taxon>
        <taxon>Crustacea</taxon>
        <taxon>Branchiopoda</taxon>
        <taxon>Diplostraca</taxon>
        <taxon>Cladocera</taxon>
        <taxon>Anomopoda</taxon>
        <taxon>Daphniidae</taxon>
        <taxon>Daphnia</taxon>
    </lineage>
</organism>
<dbReference type="Pfam" id="PF14838">
    <property type="entry name" value="INTS5_C"/>
    <property type="match status" value="1"/>
</dbReference>
<feature type="domain" description="Integrator complex subunit 5 N-terminal" evidence="1">
    <location>
        <begin position="8"/>
        <end position="220"/>
    </location>
</feature>
<proteinExistence type="predicted"/>
<dbReference type="InterPro" id="IPR040316">
    <property type="entry name" value="INTS5"/>
</dbReference>
<dbReference type="AlphaFoldDB" id="A0A162S5Q1"/>
<dbReference type="OrthoDB" id="69088at2759"/>
<name>A0A162S5Q1_9CRUS</name>
<gene>
    <name evidence="3" type="ORF">APZ42_012127</name>
</gene>
<dbReference type="SUPFAM" id="SSF48371">
    <property type="entry name" value="ARM repeat"/>
    <property type="match status" value="1"/>
</dbReference>
<keyword evidence="4" id="KW-1185">Reference proteome</keyword>
<dbReference type="GO" id="GO:0032039">
    <property type="term" value="C:integrator complex"/>
    <property type="evidence" value="ECO:0007669"/>
    <property type="project" value="InterPro"/>
</dbReference>
<evidence type="ECO:0000313" key="4">
    <source>
        <dbReference type="Proteomes" id="UP000076858"/>
    </source>
</evidence>
<dbReference type="Proteomes" id="UP000076858">
    <property type="component" value="Unassembled WGS sequence"/>
</dbReference>
<comment type="caution">
    <text evidence="3">The sequence shown here is derived from an EMBL/GenBank/DDBJ whole genome shotgun (WGS) entry which is preliminary data.</text>
</comment>
<dbReference type="InterPro" id="IPR016024">
    <property type="entry name" value="ARM-type_fold"/>
</dbReference>
<dbReference type="STRING" id="35525.A0A162S5Q1"/>
<dbReference type="PANTHER" id="PTHR31697:SF2">
    <property type="entry name" value="INTEGRATOR COMPLEX SUBUNIT 5"/>
    <property type="match status" value="1"/>
</dbReference>
<dbReference type="InterPro" id="IPR029445">
    <property type="entry name" value="INTS5_N"/>
</dbReference>
<evidence type="ECO:0000259" key="1">
    <source>
        <dbReference type="Pfam" id="PF14837"/>
    </source>
</evidence>
<reference evidence="3 4" key="1">
    <citation type="submission" date="2016-03" db="EMBL/GenBank/DDBJ databases">
        <title>EvidentialGene: Evidence-directed Construction of Genes on Genomes.</title>
        <authorList>
            <person name="Gilbert D.G."/>
            <person name="Choi J.-H."/>
            <person name="Mockaitis K."/>
            <person name="Colbourne J."/>
            <person name="Pfrender M."/>
        </authorList>
    </citation>
    <scope>NUCLEOTIDE SEQUENCE [LARGE SCALE GENOMIC DNA]</scope>
    <source>
        <strain evidence="3 4">Xinb3</strain>
        <tissue evidence="3">Complete organism</tissue>
    </source>
</reference>
<evidence type="ECO:0000313" key="3">
    <source>
        <dbReference type="EMBL" id="KZS21036.1"/>
    </source>
</evidence>
<feature type="domain" description="Integrator complex subunit 5 C-terminal" evidence="2">
    <location>
        <begin position="233"/>
        <end position="895"/>
    </location>
</feature>
<evidence type="ECO:0000259" key="2">
    <source>
        <dbReference type="Pfam" id="PF14838"/>
    </source>
</evidence>
<accession>A0A162S5Q1</accession>
<dbReference type="InterPro" id="IPR029444">
    <property type="entry name" value="INTS5_C"/>
</dbReference>
<dbReference type="Pfam" id="PF14837">
    <property type="entry name" value="INTS5_N"/>
    <property type="match status" value="1"/>
</dbReference>
<protein>
    <submittedName>
        <fullName evidence="3">Integrator complex subunit 5</fullName>
    </submittedName>
</protein>